<gene>
    <name evidence="7" type="ORF">IMSHALPRED_007649</name>
</gene>
<name>A0A8H3EPF9_9LECA</name>
<dbReference type="InterPro" id="IPR006856">
    <property type="entry name" value="MATalpha_HMGbox"/>
</dbReference>
<evidence type="ECO:0000313" key="8">
    <source>
        <dbReference type="Proteomes" id="UP000664534"/>
    </source>
</evidence>
<evidence type="ECO:0000256" key="3">
    <source>
        <dbReference type="ARBA" id="ARBA00023163"/>
    </source>
</evidence>
<proteinExistence type="inferred from homology"/>
<dbReference type="Pfam" id="PF04769">
    <property type="entry name" value="MATalpha_HMGbox"/>
    <property type="match status" value="1"/>
</dbReference>
<comment type="subcellular location">
    <subcellularLocation>
        <location evidence="5">Nucleus</location>
    </subcellularLocation>
</comment>
<dbReference type="PROSITE" id="PS51325">
    <property type="entry name" value="ALPHA_BOX"/>
    <property type="match status" value="1"/>
</dbReference>
<evidence type="ECO:0000259" key="6">
    <source>
        <dbReference type="PROSITE" id="PS51325"/>
    </source>
</evidence>
<keyword evidence="2 5" id="KW-0238">DNA-binding</keyword>
<dbReference type="GO" id="GO:0008301">
    <property type="term" value="F:DNA binding, bending"/>
    <property type="evidence" value="ECO:0007669"/>
    <property type="project" value="InterPro"/>
</dbReference>
<keyword evidence="8" id="KW-1185">Reference proteome</keyword>
<comment type="caution">
    <text evidence="7">The sequence shown here is derived from an EMBL/GenBank/DDBJ whole genome shotgun (WGS) entry which is preliminary data.</text>
</comment>
<dbReference type="Proteomes" id="UP000664534">
    <property type="component" value="Unassembled WGS sequence"/>
</dbReference>
<evidence type="ECO:0000313" key="7">
    <source>
        <dbReference type="EMBL" id="CAF9909198.1"/>
    </source>
</evidence>
<dbReference type="AlphaFoldDB" id="A0A8H3EPF9"/>
<reference evidence="7" key="1">
    <citation type="submission" date="2021-03" db="EMBL/GenBank/DDBJ databases">
        <authorList>
            <person name="Tagirdzhanova G."/>
        </authorList>
    </citation>
    <scope>NUCLEOTIDE SEQUENCE</scope>
</reference>
<protein>
    <recommendedName>
        <fullName evidence="6">Alpha box domain-containing protein</fullName>
    </recommendedName>
</protein>
<dbReference type="GO" id="GO:0005634">
    <property type="term" value="C:nucleus"/>
    <property type="evidence" value="ECO:0007669"/>
    <property type="project" value="UniProtKB-SubCell"/>
</dbReference>
<accession>A0A8H3EPF9</accession>
<dbReference type="EMBL" id="CAJPDT010000005">
    <property type="protein sequence ID" value="CAF9909198.1"/>
    <property type="molecule type" value="Genomic_DNA"/>
</dbReference>
<evidence type="ECO:0000256" key="5">
    <source>
        <dbReference type="RuleBase" id="RU003516"/>
    </source>
</evidence>
<comment type="similarity">
    <text evidence="5">Belongs to the MATALPHA1 family.</text>
</comment>
<evidence type="ECO:0000256" key="2">
    <source>
        <dbReference type="ARBA" id="ARBA00023125"/>
    </source>
</evidence>
<dbReference type="GO" id="GO:0045895">
    <property type="term" value="P:positive regulation of mating-type specific transcription, DNA-templated"/>
    <property type="evidence" value="ECO:0007669"/>
    <property type="project" value="InterPro"/>
</dbReference>
<keyword evidence="4 5" id="KW-0539">Nucleus</keyword>
<sequence>MSLTPAMKAALRKMTPEQLAAAIQDGDQPRSTMKQGRPAPAKIQKKDLVLVAAVTKAIRPLNSWIAYRSYYSTIFLSFQQKEISGFLTVLWQNDPFKAKWSILAKSYSLIRDSQGKADAPLEKFLAINGPLIGVIEPARYLEALSWEVAVDENGQTVMRRNGNSIDEQLFINTVSVNDVIRNSYDEGYFTGDLSTLLLANNEAAMTMAASVQPTSDAQRSTTAHLQSNDPDVAVTANVKGSSKGKEQVSTTIVIDDDESDSAMATNCNEAAGEESMAEENDPVPGISNAVVNENTLPTGDTSDVTTATVTGPDFGPHTFNPGSPFMIDAHMTETPSSNNASADDPEVSRLSASAFHLDSEYPFNTEFDPDLSGATFNPFMGNQFSCFDMSAPSWEEFIDFDASAS</sequence>
<keyword evidence="3 5" id="KW-0804">Transcription</keyword>
<evidence type="ECO:0000256" key="4">
    <source>
        <dbReference type="ARBA" id="ARBA00023242"/>
    </source>
</evidence>
<organism evidence="7 8">
    <name type="scientific">Imshaugia aleurites</name>
    <dbReference type="NCBI Taxonomy" id="172621"/>
    <lineage>
        <taxon>Eukaryota</taxon>
        <taxon>Fungi</taxon>
        <taxon>Dikarya</taxon>
        <taxon>Ascomycota</taxon>
        <taxon>Pezizomycotina</taxon>
        <taxon>Lecanoromycetes</taxon>
        <taxon>OSLEUM clade</taxon>
        <taxon>Lecanoromycetidae</taxon>
        <taxon>Lecanorales</taxon>
        <taxon>Lecanorineae</taxon>
        <taxon>Parmeliaceae</taxon>
        <taxon>Imshaugia</taxon>
    </lineage>
</organism>
<feature type="domain" description="Alpha box" evidence="6">
    <location>
        <begin position="56"/>
        <end position="111"/>
    </location>
</feature>
<evidence type="ECO:0000256" key="1">
    <source>
        <dbReference type="ARBA" id="ARBA00023015"/>
    </source>
</evidence>
<dbReference type="OrthoDB" id="5398665at2759"/>
<keyword evidence="1 5" id="KW-0805">Transcription regulation</keyword>